<reference evidence="1 2" key="2">
    <citation type="submission" date="2018-11" db="EMBL/GenBank/DDBJ databases">
        <authorList>
            <consortium name="Pathogen Informatics"/>
        </authorList>
    </citation>
    <scope>NUCLEOTIDE SEQUENCE [LARGE SCALE GENOMIC DNA]</scope>
</reference>
<organism evidence="2 3">
    <name type="scientific">Toxocara canis</name>
    <name type="common">Canine roundworm</name>
    <dbReference type="NCBI Taxonomy" id="6265"/>
    <lineage>
        <taxon>Eukaryota</taxon>
        <taxon>Metazoa</taxon>
        <taxon>Ecdysozoa</taxon>
        <taxon>Nematoda</taxon>
        <taxon>Chromadorea</taxon>
        <taxon>Rhabditida</taxon>
        <taxon>Spirurina</taxon>
        <taxon>Ascaridomorpha</taxon>
        <taxon>Ascaridoidea</taxon>
        <taxon>Toxocaridae</taxon>
        <taxon>Toxocara</taxon>
    </lineage>
</organism>
<keyword evidence="2" id="KW-1185">Reference proteome</keyword>
<protein>
    <submittedName>
        <fullName evidence="3">ING domain-containing protein</fullName>
    </submittedName>
</protein>
<evidence type="ECO:0000313" key="2">
    <source>
        <dbReference type="Proteomes" id="UP000050794"/>
    </source>
</evidence>
<sequence length="72" mass="8429">MAQDRDMELIKEALGKYLTRKEELTSLLDSEAMKIEDQLSFQAMKIQDQLPFHTMKIQAQLSFDAMKIHDQL</sequence>
<evidence type="ECO:0000313" key="1">
    <source>
        <dbReference type="EMBL" id="VDM33004.1"/>
    </source>
</evidence>
<gene>
    <name evidence="1" type="ORF">TCNE_LOCUS4882</name>
</gene>
<reference evidence="3" key="1">
    <citation type="submission" date="2016-06" db="UniProtKB">
        <authorList>
            <consortium name="WormBaseParasite"/>
        </authorList>
    </citation>
    <scope>IDENTIFICATION</scope>
</reference>
<dbReference type="AlphaFoldDB" id="A0A183U8R2"/>
<evidence type="ECO:0000313" key="3">
    <source>
        <dbReference type="WBParaSite" id="TCNE_0000488201-mRNA-1"/>
    </source>
</evidence>
<name>A0A183U8R2_TOXCA</name>
<dbReference type="WBParaSite" id="TCNE_0000488201-mRNA-1">
    <property type="protein sequence ID" value="TCNE_0000488201-mRNA-1"/>
    <property type="gene ID" value="TCNE_0000488201"/>
</dbReference>
<dbReference type="Proteomes" id="UP000050794">
    <property type="component" value="Unassembled WGS sequence"/>
</dbReference>
<dbReference type="EMBL" id="UYWY01009643">
    <property type="protein sequence ID" value="VDM33004.1"/>
    <property type="molecule type" value="Genomic_DNA"/>
</dbReference>
<proteinExistence type="predicted"/>
<accession>A0A183U8R2</accession>